<keyword evidence="1" id="KW-0378">Hydrolase</keyword>
<dbReference type="PANTHER" id="PTHR43611">
    <property type="entry name" value="ALPHA-D-GLUCOSE 1-PHOSPHATE PHOSPHATASE"/>
    <property type="match status" value="1"/>
</dbReference>
<dbReference type="Gene3D" id="3.40.50.1000">
    <property type="entry name" value="HAD superfamily/HAD-like"/>
    <property type="match status" value="1"/>
</dbReference>
<dbReference type="NCBIfam" id="TIGR01509">
    <property type="entry name" value="HAD-SF-IA-v3"/>
    <property type="match status" value="1"/>
</dbReference>
<dbReference type="GO" id="GO:0016787">
    <property type="term" value="F:hydrolase activity"/>
    <property type="evidence" value="ECO:0007669"/>
    <property type="project" value="UniProtKB-KW"/>
</dbReference>
<evidence type="ECO:0000313" key="1">
    <source>
        <dbReference type="EMBL" id="SDU83733.1"/>
    </source>
</evidence>
<dbReference type="OrthoDB" id="9795007at2"/>
<dbReference type="SFLD" id="SFLDS00003">
    <property type="entry name" value="Haloacid_Dehalogenase"/>
    <property type="match status" value="1"/>
</dbReference>
<name>A0A1H2LRU0_9ACTN</name>
<keyword evidence="2" id="KW-1185">Reference proteome</keyword>
<dbReference type="RefSeq" id="WP_157719753.1">
    <property type="nucleotide sequence ID" value="NZ_LT629799.1"/>
</dbReference>
<dbReference type="Proteomes" id="UP000198825">
    <property type="component" value="Chromosome I"/>
</dbReference>
<dbReference type="InterPro" id="IPR006439">
    <property type="entry name" value="HAD-SF_hydro_IA"/>
</dbReference>
<organism evidence="1 2">
    <name type="scientific">Microlunatus sagamiharensis</name>
    <dbReference type="NCBI Taxonomy" id="546874"/>
    <lineage>
        <taxon>Bacteria</taxon>
        <taxon>Bacillati</taxon>
        <taxon>Actinomycetota</taxon>
        <taxon>Actinomycetes</taxon>
        <taxon>Propionibacteriales</taxon>
        <taxon>Propionibacteriaceae</taxon>
        <taxon>Microlunatus</taxon>
    </lineage>
</organism>
<gene>
    <name evidence="1" type="ORF">SAMN04488544_0731</name>
</gene>
<reference evidence="2" key="1">
    <citation type="submission" date="2016-10" db="EMBL/GenBank/DDBJ databases">
        <authorList>
            <person name="Varghese N."/>
            <person name="Submissions S."/>
        </authorList>
    </citation>
    <scope>NUCLEOTIDE SEQUENCE [LARGE SCALE GENOMIC DNA]</scope>
    <source>
        <strain evidence="2">DSM 21743</strain>
    </source>
</reference>
<sequence>MAREHARVVVFDLGEVLASPGRLLADLAERAGLDEPTLATAYWAHRDAHDRGNDADTYWRAVLAAAGRADDPEDETVRRALAETDARVWSTIRPDARATLAALHDAGVRVAILSNAPHPMARASRAADWGRWVDDWFFSAELGLAKPDAAIYAAVTSALGVPGERVVFFDDRQVNVDAALRAGWDAYLWTSAAGVQETLHRLGLLPG</sequence>
<dbReference type="SFLD" id="SFLDG01129">
    <property type="entry name" value="C1.5:_HAD__Beta-PGM__Phosphata"/>
    <property type="match status" value="1"/>
</dbReference>
<proteinExistence type="predicted"/>
<protein>
    <submittedName>
        <fullName evidence="1">Putative hydrolase of the HAD superfamily</fullName>
    </submittedName>
</protein>
<dbReference type="PANTHER" id="PTHR43611:SF3">
    <property type="entry name" value="FLAVIN MONONUCLEOTIDE HYDROLASE 1, CHLOROPLATIC"/>
    <property type="match status" value="1"/>
</dbReference>
<dbReference type="SUPFAM" id="SSF56784">
    <property type="entry name" value="HAD-like"/>
    <property type="match status" value="1"/>
</dbReference>
<dbReference type="InterPro" id="IPR036412">
    <property type="entry name" value="HAD-like_sf"/>
</dbReference>
<accession>A0A1H2LRU0</accession>
<dbReference type="Pfam" id="PF00702">
    <property type="entry name" value="Hydrolase"/>
    <property type="match status" value="1"/>
</dbReference>
<dbReference type="PRINTS" id="PR00413">
    <property type="entry name" value="HADHALOGNASE"/>
</dbReference>
<dbReference type="EMBL" id="LT629799">
    <property type="protein sequence ID" value="SDU83733.1"/>
    <property type="molecule type" value="Genomic_DNA"/>
</dbReference>
<evidence type="ECO:0000313" key="2">
    <source>
        <dbReference type="Proteomes" id="UP000198825"/>
    </source>
</evidence>
<dbReference type="InterPro" id="IPR023214">
    <property type="entry name" value="HAD_sf"/>
</dbReference>
<dbReference type="STRING" id="546874.SAMN04488544_0731"/>
<dbReference type="AlphaFoldDB" id="A0A1H2LRU0"/>